<name>A0A2H4SE11_CORMI</name>
<gene>
    <name evidence="2" type="ORF">A9K55_006101</name>
</gene>
<organism evidence="2 3">
    <name type="scientific">Cordyceps militaris</name>
    <name type="common">Caterpillar fungus</name>
    <name type="synonym">Clavaria militaris</name>
    <dbReference type="NCBI Taxonomy" id="73501"/>
    <lineage>
        <taxon>Eukaryota</taxon>
        <taxon>Fungi</taxon>
        <taxon>Dikarya</taxon>
        <taxon>Ascomycota</taxon>
        <taxon>Pezizomycotina</taxon>
        <taxon>Sordariomycetes</taxon>
        <taxon>Hypocreomycetidae</taxon>
        <taxon>Hypocreales</taxon>
        <taxon>Cordycipitaceae</taxon>
        <taxon>Cordyceps</taxon>
    </lineage>
</organism>
<dbReference type="OrthoDB" id="5372935at2759"/>
<evidence type="ECO:0000313" key="3">
    <source>
        <dbReference type="Proteomes" id="UP000323067"/>
    </source>
</evidence>
<sequence>MPRKSIRRSSTAQRSNQATQTQTQTPTERGKAYSSLASGSATETEEIIGSIASLTLDTPLRAFQKPKPKTPEKKFPILSLPSELRIKIYEHFFADITEVLDLTRENHKRIHKRLGLMRTCRLISNEATHFLYSTRTFRLFPTTPGRYFKTKKPLLARLSARQRRCLTKIEMRLGPGWSAPPAGWVVNAALGLQDCIHVHTLAVYVEVDPSDNIFNNFRRADGFYEEFSRQLLANALKGLPSVRTIEFDAYESVQKRGAMMRSLFTIATASDKVITWGPDRGWFGAPEDEEPLMKNGVPNRYLDSVPITGFTAQSFVAVA</sequence>
<reference evidence="2 3" key="1">
    <citation type="journal article" date="2017" name="BMC Genomics">
        <title>Chromosome level assembly and secondary metabolite potential of the parasitic fungus Cordyceps militaris.</title>
        <authorList>
            <person name="Kramer G.J."/>
            <person name="Nodwell J.R."/>
        </authorList>
    </citation>
    <scope>NUCLEOTIDE SEQUENCE [LARGE SCALE GENOMIC DNA]</scope>
    <source>
        <strain evidence="2 3">ATCC 34164</strain>
    </source>
</reference>
<feature type="compositionally biased region" description="Low complexity" evidence="1">
    <location>
        <begin position="9"/>
        <end position="25"/>
    </location>
</feature>
<evidence type="ECO:0000313" key="2">
    <source>
        <dbReference type="EMBL" id="ATY61336.1"/>
    </source>
</evidence>
<feature type="region of interest" description="Disordered" evidence="1">
    <location>
        <begin position="1"/>
        <end position="41"/>
    </location>
</feature>
<dbReference type="VEuPathDB" id="FungiDB:CCM_02848"/>
<dbReference type="EMBL" id="CP023323">
    <property type="protein sequence ID" value="ATY61336.1"/>
    <property type="molecule type" value="Genomic_DNA"/>
</dbReference>
<dbReference type="AlphaFoldDB" id="A0A2H4SE11"/>
<protein>
    <submittedName>
        <fullName evidence="2">Uncharacterized protein</fullName>
    </submittedName>
</protein>
<evidence type="ECO:0000256" key="1">
    <source>
        <dbReference type="SAM" id="MobiDB-lite"/>
    </source>
</evidence>
<dbReference type="PANTHER" id="PTHR42085:SF2">
    <property type="entry name" value="F-BOX DOMAIN-CONTAINING PROTEIN"/>
    <property type="match status" value="1"/>
</dbReference>
<proteinExistence type="predicted"/>
<dbReference type="InterPro" id="IPR038883">
    <property type="entry name" value="AN11006-like"/>
</dbReference>
<dbReference type="VEuPathDB" id="FungiDB:A9K55_006101"/>
<dbReference type="Proteomes" id="UP000323067">
    <property type="component" value="Chromosome vi"/>
</dbReference>
<accession>A0A2H4SE11</accession>
<dbReference type="PANTHER" id="PTHR42085">
    <property type="entry name" value="F-BOX DOMAIN-CONTAINING PROTEIN"/>
    <property type="match status" value="1"/>
</dbReference>